<organism evidence="1 2">
    <name type="scientific">Vaccinium darrowii</name>
    <dbReference type="NCBI Taxonomy" id="229202"/>
    <lineage>
        <taxon>Eukaryota</taxon>
        <taxon>Viridiplantae</taxon>
        <taxon>Streptophyta</taxon>
        <taxon>Embryophyta</taxon>
        <taxon>Tracheophyta</taxon>
        <taxon>Spermatophyta</taxon>
        <taxon>Magnoliopsida</taxon>
        <taxon>eudicotyledons</taxon>
        <taxon>Gunneridae</taxon>
        <taxon>Pentapetalae</taxon>
        <taxon>asterids</taxon>
        <taxon>Ericales</taxon>
        <taxon>Ericaceae</taxon>
        <taxon>Vaccinioideae</taxon>
        <taxon>Vaccinieae</taxon>
        <taxon>Vaccinium</taxon>
    </lineage>
</organism>
<name>A0ACB7Y4Y9_9ERIC</name>
<evidence type="ECO:0000313" key="2">
    <source>
        <dbReference type="Proteomes" id="UP000828048"/>
    </source>
</evidence>
<sequence>MLEAPKFTGIIGLTNHHDNFDLSQGFYHKLGEGSTMSIDSFGSLPMTDCGGSVAMSVDNSSVGSNGSHTLFLRHQGRVNNSYPIAQSVNRGRVAQCLSDDALAQALMDPRVQTEGLENFDEWTLDLRRLNMGPAFAQGAFGKLYKGTYNGEDVAIKLLEKPENDLERAHLMEQQFQQEVMMLATLKHTNIVRFIGACRKPMVWCIVTEYAKGGSVRQFLTKRQNRAVPLKLAVKQALDVARGMEYVHGLGLIHRDLKSDNLLISADRSIKIADFGVARIEVETEGMTPETGTYRWMAPEMIQHRPYTQKVDVYSFGIVLWELITGMVPFQNMTAVQAAFAVVNKGVRPIIPNDCLPVLCEVMTRCWDGNPNIRPHFAEVVRMLENAETEIMGTVRKARFRHRSGISGSRRNPSTSVEAYKSSKSNHRYKHLHKHTTIRSLCRDRNLLKMDALGVRSSSGNATCMWFHHYHHHQIPRTTGVVPVNRKGNTSHIRAQRQVVVADKPIGSTNSKLEDLIWPSPSDEIPFWKRDFASWDVSSEHPVDKEKDSDPMHIIHVTAEMAPIAKVGGLGDVVTGLARACLSRGHKVDIMLPFYECIQKQQINELALLSTYNSYHDGNWVPTNAYRGLVSGIPVIFIEPSNQFFKGQYVYGGSYNELEAYLFFSRACLEWMQVTGTKPDIIHVHEWQTSGLPLLYWDMYHYLSLQKPRIVLTIHNMEHYGECTQDQLNKCGLDGSIYATVDKAVDDRTIGHNPERLCLLKGGIVYSNAVVTVSPTYLQETLCSGWLASTLIRNRDKYCGILNGIDTTTWNPATDVFLPAKFSAHKTEGKEICKLFVQRGLGLASEDTRAGNAVSRTTGKVPLVVCITRLVAQKGLHLITHAIKHVEELGGQMVVLGKASNGRVEREFEALADTHNKGSSIRILLMYSEELSHMLYAAADMVLVPSIYEPCGLAQMIGMRYGAVPIVRKTGGLADTVFDMDDQSHAEMANGFVFEGIDEGSLNWALDRAFSHYQEKPDEWNHIVQKIMEIDNSWNNTAGKYIDVYSSIRGFHHQKSRSIELEVSSVEPAKQVATKGERKC</sequence>
<protein>
    <submittedName>
        <fullName evidence="1">Uncharacterized protein</fullName>
    </submittedName>
</protein>
<comment type="caution">
    <text evidence="1">The sequence shown here is derived from an EMBL/GenBank/DDBJ whole genome shotgun (WGS) entry which is preliminary data.</text>
</comment>
<evidence type="ECO:0000313" key="1">
    <source>
        <dbReference type="EMBL" id="KAH7848352.1"/>
    </source>
</evidence>
<gene>
    <name evidence="1" type="ORF">Vadar_001786</name>
</gene>
<reference evidence="1 2" key="1">
    <citation type="journal article" date="2021" name="Hortic Res">
        <title>High-quality reference genome and annotation aids understanding of berry development for evergreen blueberry (Vaccinium darrowii).</title>
        <authorList>
            <person name="Yu J."/>
            <person name="Hulse-Kemp A.M."/>
            <person name="Babiker E."/>
            <person name="Staton M."/>
        </authorList>
    </citation>
    <scope>NUCLEOTIDE SEQUENCE [LARGE SCALE GENOMIC DNA]</scope>
    <source>
        <strain evidence="2">cv. NJ 8807/NJ 8810</strain>
        <tissue evidence="1">Young leaf</tissue>
    </source>
</reference>
<dbReference type="Proteomes" id="UP000828048">
    <property type="component" value="Chromosome 7"/>
</dbReference>
<keyword evidence="2" id="KW-1185">Reference proteome</keyword>
<accession>A0ACB7Y4Y9</accession>
<dbReference type="EMBL" id="CM037157">
    <property type="protein sequence ID" value="KAH7848352.1"/>
    <property type="molecule type" value="Genomic_DNA"/>
</dbReference>
<proteinExistence type="predicted"/>